<evidence type="ECO:0000256" key="7">
    <source>
        <dbReference type="ARBA" id="ARBA00023170"/>
    </source>
</evidence>
<dbReference type="PANTHER" id="PTHR42643">
    <property type="entry name" value="IONOTROPIC RECEPTOR 20A-RELATED"/>
    <property type="match status" value="1"/>
</dbReference>
<dbReference type="PANTHER" id="PTHR42643:SF24">
    <property type="entry name" value="IONOTROPIC RECEPTOR 60A"/>
    <property type="match status" value="1"/>
</dbReference>
<dbReference type="InParanoid" id="E9HCS3"/>
<feature type="domain" description="Ionotropic glutamate receptor C-terminal" evidence="11">
    <location>
        <begin position="169"/>
        <end position="451"/>
    </location>
</feature>
<dbReference type="GO" id="GO:0005886">
    <property type="term" value="C:plasma membrane"/>
    <property type="evidence" value="ECO:0007669"/>
    <property type="project" value="UniProtKB-SubCell"/>
</dbReference>
<evidence type="ECO:0000313" key="13">
    <source>
        <dbReference type="Proteomes" id="UP000000305"/>
    </source>
</evidence>
<evidence type="ECO:0000256" key="2">
    <source>
        <dbReference type="ARBA" id="ARBA00008685"/>
    </source>
</evidence>
<protein>
    <recommendedName>
        <fullName evidence="11">Ionotropic glutamate receptor C-terminal domain-containing protein</fullName>
    </recommendedName>
</protein>
<evidence type="ECO:0000256" key="4">
    <source>
        <dbReference type="ARBA" id="ARBA00022692"/>
    </source>
</evidence>
<keyword evidence="4 9" id="KW-0812">Transmembrane</keyword>
<dbReference type="PhylomeDB" id="E9HCS3"/>
<evidence type="ECO:0000256" key="1">
    <source>
        <dbReference type="ARBA" id="ARBA00004651"/>
    </source>
</evidence>
<dbReference type="GO" id="GO:0050906">
    <property type="term" value="P:detection of stimulus involved in sensory perception"/>
    <property type="evidence" value="ECO:0007669"/>
    <property type="project" value="UniProtKB-ARBA"/>
</dbReference>
<dbReference type="SUPFAM" id="SSF53850">
    <property type="entry name" value="Periplasmic binding protein-like II"/>
    <property type="match status" value="1"/>
</dbReference>
<keyword evidence="6 9" id="KW-0472">Membrane</keyword>
<keyword evidence="10" id="KW-0732">Signal</keyword>
<feature type="transmembrane region" description="Helical" evidence="9">
    <location>
        <begin position="170"/>
        <end position="192"/>
    </location>
</feature>
<keyword evidence="8" id="KW-0325">Glycoprotein</keyword>
<dbReference type="Gene3D" id="1.10.287.70">
    <property type="match status" value="1"/>
</dbReference>
<keyword evidence="3" id="KW-1003">Cell membrane</keyword>
<dbReference type="Gene3D" id="3.40.190.10">
    <property type="entry name" value="Periplasmic binding protein-like II"/>
    <property type="match status" value="1"/>
</dbReference>
<evidence type="ECO:0000256" key="6">
    <source>
        <dbReference type="ARBA" id="ARBA00023136"/>
    </source>
</evidence>
<evidence type="ECO:0000256" key="10">
    <source>
        <dbReference type="SAM" id="SignalP"/>
    </source>
</evidence>
<gene>
    <name evidence="12" type="ORF">DAPPUDRAFT_328300</name>
</gene>
<dbReference type="KEGG" id="dpx:DAPPUDRAFT_328300"/>
<feature type="signal peptide" evidence="10">
    <location>
        <begin position="1"/>
        <end position="21"/>
    </location>
</feature>
<name>E9HCS3_DAPPU</name>
<reference evidence="12 13" key="1">
    <citation type="journal article" date="2011" name="Science">
        <title>The ecoresponsive genome of Daphnia pulex.</title>
        <authorList>
            <person name="Colbourne J.K."/>
            <person name="Pfrender M.E."/>
            <person name="Gilbert D."/>
            <person name="Thomas W.K."/>
            <person name="Tucker A."/>
            <person name="Oakley T.H."/>
            <person name="Tokishita S."/>
            <person name="Aerts A."/>
            <person name="Arnold G.J."/>
            <person name="Basu M.K."/>
            <person name="Bauer D.J."/>
            <person name="Caceres C.E."/>
            <person name="Carmel L."/>
            <person name="Casola C."/>
            <person name="Choi J.H."/>
            <person name="Detter J.C."/>
            <person name="Dong Q."/>
            <person name="Dusheyko S."/>
            <person name="Eads B.D."/>
            <person name="Frohlich T."/>
            <person name="Geiler-Samerotte K.A."/>
            <person name="Gerlach D."/>
            <person name="Hatcher P."/>
            <person name="Jogdeo S."/>
            <person name="Krijgsveld J."/>
            <person name="Kriventseva E.V."/>
            <person name="Kultz D."/>
            <person name="Laforsch C."/>
            <person name="Lindquist E."/>
            <person name="Lopez J."/>
            <person name="Manak J.R."/>
            <person name="Muller J."/>
            <person name="Pangilinan J."/>
            <person name="Patwardhan R.P."/>
            <person name="Pitluck S."/>
            <person name="Pritham E.J."/>
            <person name="Rechtsteiner A."/>
            <person name="Rho M."/>
            <person name="Rogozin I.B."/>
            <person name="Sakarya O."/>
            <person name="Salamov A."/>
            <person name="Schaack S."/>
            <person name="Shapiro H."/>
            <person name="Shiga Y."/>
            <person name="Skalitzky C."/>
            <person name="Smith Z."/>
            <person name="Souvorov A."/>
            <person name="Sung W."/>
            <person name="Tang Z."/>
            <person name="Tsuchiya D."/>
            <person name="Tu H."/>
            <person name="Vos H."/>
            <person name="Wang M."/>
            <person name="Wolf Y.I."/>
            <person name="Yamagata H."/>
            <person name="Yamada T."/>
            <person name="Ye Y."/>
            <person name="Shaw J.R."/>
            <person name="Andrews J."/>
            <person name="Crease T.J."/>
            <person name="Tang H."/>
            <person name="Lucas S.M."/>
            <person name="Robertson H.M."/>
            <person name="Bork P."/>
            <person name="Koonin E.V."/>
            <person name="Zdobnov E.M."/>
            <person name="Grigoriev I.V."/>
            <person name="Lynch M."/>
            <person name="Boore J.L."/>
        </authorList>
    </citation>
    <scope>NUCLEOTIDE SEQUENCE [LARGE SCALE GENOMIC DNA]</scope>
</reference>
<dbReference type="Proteomes" id="UP000000305">
    <property type="component" value="Unassembled WGS sequence"/>
</dbReference>
<sequence>MSSPPLKSAIILLMLTRIYDCTTYVDDFEIQGNNLRGGYGTDNKTLLRVVMLHLPPVFNVVRNSSNHIIKLGGVAVPVLLWLSRTMNFKFEIIPDNIYSVENNAAGKGLMSYILEGRAEILLGGVVATYSRFQKLNFPYPFVIGQFGLVIPMPSSEVDVNAVWKPFQGQIWIFLVASMTATILCLYGISHFISEFMKNSERRNNQAHLGKLFEDIGRAFQYVFGVILSQGLLAQGGTSRDQRLTIRVLAGTWCVACFVLVTAYSSVLISFVTSPNYKPLIRSVYDIPKNPKIKITVNRGWSPDLLFSNADEGIFKYLGDQLRKESDLRCSVTEECLERVRKGSSAYVQEYRTVKTNIGLDLKKTGKCDFTIAKELFFSFGAGLAVAKNVDIEPYTRGLLKAHEAGFVDFWFKRNMVDASRCLNPMRDVASNKQRVTLAGLSGAFVALAFGLTLSVLGFFGEIIIKLISSLNKRVVHSC</sequence>
<organism evidence="12 13">
    <name type="scientific">Daphnia pulex</name>
    <name type="common">Water flea</name>
    <dbReference type="NCBI Taxonomy" id="6669"/>
    <lineage>
        <taxon>Eukaryota</taxon>
        <taxon>Metazoa</taxon>
        <taxon>Ecdysozoa</taxon>
        <taxon>Arthropoda</taxon>
        <taxon>Crustacea</taxon>
        <taxon>Branchiopoda</taxon>
        <taxon>Diplostraca</taxon>
        <taxon>Cladocera</taxon>
        <taxon>Anomopoda</taxon>
        <taxon>Daphniidae</taxon>
        <taxon>Daphnia</taxon>
    </lineage>
</organism>
<keyword evidence="13" id="KW-1185">Reference proteome</keyword>
<comment type="subcellular location">
    <subcellularLocation>
        <location evidence="1">Cell membrane</location>
        <topology evidence="1">Multi-pass membrane protein</topology>
    </subcellularLocation>
</comment>
<accession>E9HCS3</accession>
<keyword evidence="7" id="KW-0675">Receptor</keyword>
<keyword evidence="5 9" id="KW-1133">Transmembrane helix</keyword>
<evidence type="ECO:0000256" key="3">
    <source>
        <dbReference type="ARBA" id="ARBA00022475"/>
    </source>
</evidence>
<comment type="similarity">
    <text evidence="2">Belongs to the glutamate-gated ion channel (TC 1.A.10.1) family.</text>
</comment>
<evidence type="ECO:0000256" key="5">
    <source>
        <dbReference type="ARBA" id="ARBA00022989"/>
    </source>
</evidence>
<feature type="transmembrane region" description="Helical" evidence="9">
    <location>
        <begin position="435"/>
        <end position="459"/>
    </location>
</feature>
<evidence type="ECO:0000313" key="12">
    <source>
        <dbReference type="EMBL" id="EFX70398.1"/>
    </source>
</evidence>
<dbReference type="InterPro" id="IPR001320">
    <property type="entry name" value="Iontro_rcpt_C"/>
</dbReference>
<dbReference type="OrthoDB" id="6338343at2759"/>
<dbReference type="GO" id="GO:0015276">
    <property type="term" value="F:ligand-gated monoatomic ion channel activity"/>
    <property type="evidence" value="ECO:0007669"/>
    <property type="project" value="InterPro"/>
</dbReference>
<evidence type="ECO:0000256" key="8">
    <source>
        <dbReference type="ARBA" id="ARBA00023180"/>
    </source>
</evidence>
<proteinExistence type="inferred from homology"/>
<feature type="chain" id="PRO_5003238037" description="Ionotropic glutamate receptor C-terminal domain-containing protein" evidence="10">
    <location>
        <begin position="22"/>
        <end position="478"/>
    </location>
</feature>
<dbReference type="OMA" id="RIPENQF"/>
<dbReference type="eggNOG" id="KOG4440">
    <property type="taxonomic scope" value="Eukaryota"/>
</dbReference>
<dbReference type="EMBL" id="GL732621">
    <property type="protein sequence ID" value="EFX70398.1"/>
    <property type="molecule type" value="Genomic_DNA"/>
</dbReference>
<dbReference type="InterPro" id="IPR052192">
    <property type="entry name" value="Insect_Ionotropic_Sensory_Rcpt"/>
</dbReference>
<evidence type="ECO:0000256" key="9">
    <source>
        <dbReference type="SAM" id="Phobius"/>
    </source>
</evidence>
<feature type="transmembrane region" description="Helical" evidence="9">
    <location>
        <begin position="249"/>
        <end position="271"/>
    </location>
</feature>
<dbReference type="FunFam" id="3.40.190.10:FF:000218">
    <property type="entry name" value="Uncharacterized protein"/>
    <property type="match status" value="1"/>
</dbReference>
<dbReference type="Pfam" id="PF00060">
    <property type="entry name" value="Lig_chan"/>
    <property type="match status" value="1"/>
</dbReference>
<dbReference type="HOGENOM" id="CLU_007257_4_2_1"/>
<dbReference type="FunFam" id="1.10.287.70:FF:000252">
    <property type="entry name" value="Uncharacterized protein"/>
    <property type="match status" value="1"/>
</dbReference>
<evidence type="ECO:0000259" key="11">
    <source>
        <dbReference type="Pfam" id="PF00060"/>
    </source>
</evidence>
<dbReference type="AlphaFoldDB" id="E9HCS3"/>